<name>A0A2N5TNH5_9BASI</name>
<proteinExistence type="predicted"/>
<evidence type="ECO:0000313" key="2">
    <source>
        <dbReference type="Proteomes" id="UP000235392"/>
    </source>
</evidence>
<evidence type="ECO:0000313" key="1">
    <source>
        <dbReference type="EMBL" id="PLW27043.1"/>
    </source>
</evidence>
<organism evidence="1 2">
    <name type="scientific">Puccinia coronata f. sp. avenae</name>
    <dbReference type="NCBI Taxonomy" id="200324"/>
    <lineage>
        <taxon>Eukaryota</taxon>
        <taxon>Fungi</taxon>
        <taxon>Dikarya</taxon>
        <taxon>Basidiomycota</taxon>
        <taxon>Pucciniomycotina</taxon>
        <taxon>Pucciniomycetes</taxon>
        <taxon>Pucciniales</taxon>
        <taxon>Pucciniaceae</taxon>
        <taxon>Puccinia</taxon>
    </lineage>
</organism>
<comment type="caution">
    <text evidence="1">The sequence shown here is derived from an EMBL/GenBank/DDBJ whole genome shotgun (WGS) entry which is preliminary data.</text>
</comment>
<dbReference type="Proteomes" id="UP000235392">
    <property type="component" value="Unassembled WGS sequence"/>
</dbReference>
<accession>A0A2N5TNH5</accession>
<protein>
    <submittedName>
        <fullName evidence="1">Uncharacterized protein</fullName>
    </submittedName>
</protein>
<reference evidence="1 2" key="1">
    <citation type="submission" date="2017-11" db="EMBL/GenBank/DDBJ databases">
        <title>De novo assembly and phasing of dikaryotic genomes from two isolates of Puccinia coronata f. sp. avenae, the causal agent of oat crown rust.</title>
        <authorList>
            <person name="Miller M.E."/>
            <person name="Zhang Y."/>
            <person name="Omidvar V."/>
            <person name="Sperschneider J."/>
            <person name="Schwessinger B."/>
            <person name="Raley C."/>
            <person name="Palmer J.M."/>
            <person name="Garnica D."/>
            <person name="Upadhyaya N."/>
            <person name="Rathjen J."/>
            <person name="Taylor J.M."/>
            <person name="Park R.F."/>
            <person name="Dodds P.N."/>
            <person name="Hirsch C.D."/>
            <person name="Kianian S.F."/>
            <person name="Figueroa M."/>
        </authorList>
    </citation>
    <scope>NUCLEOTIDE SEQUENCE [LARGE SCALE GENOMIC DNA]</scope>
    <source>
        <strain evidence="1">12SD80</strain>
    </source>
</reference>
<sequence>MDIMFYINNYIQDLISDALLSPFGQAKQKLHHLSSTSFWPNLQTAAVRKPLTRYGKFSKQ</sequence>
<dbReference type="AlphaFoldDB" id="A0A2N5TNH5"/>
<dbReference type="EMBL" id="PGCI01000428">
    <property type="protein sequence ID" value="PLW27043.1"/>
    <property type="molecule type" value="Genomic_DNA"/>
</dbReference>
<gene>
    <name evidence="1" type="ORF">PCASD_26184</name>
</gene>